<name>A0A8C5L5W0_JACJA</name>
<evidence type="ECO:0000256" key="1">
    <source>
        <dbReference type="ARBA" id="ARBA00004613"/>
    </source>
</evidence>
<feature type="domain" description="CUB" evidence="10">
    <location>
        <begin position="40"/>
        <end position="152"/>
    </location>
</feature>
<feature type="disulfide bond" evidence="7">
    <location>
        <begin position="187"/>
        <end position="214"/>
    </location>
</feature>
<dbReference type="Proteomes" id="UP000694385">
    <property type="component" value="Unassembled WGS sequence"/>
</dbReference>
<feature type="chain" id="PRO_5034275665" evidence="9">
    <location>
        <begin position="29"/>
        <end position="498"/>
    </location>
</feature>
<dbReference type="PROSITE" id="PS01180">
    <property type="entry name" value="CUB"/>
    <property type="match status" value="2"/>
</dbReference>
<feature type="region of interest" description="Disordered" evidence="8">
    <location>
        <begin position="298"/>
        <end position="358"/>
    </location>
</feature>
<dbReference type="Gene3D" id="2.40.50.120">
    <property type="match status" value="1"/>
</dbReference>
<dbReference type="GeneTree" id="ENSGT00940000159264"/>
<feature type="domain" description="NTR" evidence="11">
    <location>
        <begin position="371"/>
        <end position="490"/>
    </location>
</feature>
<keyword evidence="6" id="KW-0325">Glycoprotein</keyword>
<accession>A0A8C5L5W0</accession>
<dbReference type="Pfam" id="PF00431">
    <property type="entry name" value="CUB"/>
    <property type="match status" value="2"/>
</dbReference>
<evidence type="ECO:0000256" key="3">
    <source>
        <dbReference type="ARBA" id="ARBA00022729"/>
    </source>
</evidence>
<gene>
    <name evidence="12" type="primary">Pcolce</name>
</gene>
<dbReference type="SMART" id="SM00042">
    <property type="entry name" value="CUB"/>
    <property type="match status" value="2"/>
</dbReference>
<dbReference type="GO" id="GO:0016504">
    <property type="term" value="F:peptidase activator activity"/>
    <property type="evidence" value="ECO:0007669"/>
    <property type="project" value="Ensembl"/>
</dbReference>
<feature type="compositionally biased region" description="Pro residues" evidence="8">
    <location>
        <begin position="320"/>
        <end position="338"/>
    </location>
</feature>
<dbReference type="GO" id="GO:0006508">
    <property type="term" value="P:proteolysis"/>
    <property type="evidence" value="ECO:0007669"/>
    <property type="project" value="TreeGrafter"/>
</dbReference>
<dbReference type="InterPro" id="IPR035814">
    <property type="entry name" value="NTR_PCOLCE"/>
</dbReference>
<keyword evidence="4" id="KW-0677">Repeat</keyword>
<reference evidence="12" key="2">
    <citation type="submission" date="2025-09" db="UniProtKB">
        <authorList>
            <consortium name="Ensembl"/>
        </authorList>
    </citation>
    <scope>IDENTIFICATION</scope>
</reference>
<sequence length="498" mass="53509">MLPAAPASLLGPFLTAWVLPLLLPLAQGQTPNYTRPVFLCGGDVTGESGYVASEGFPNLYPPSKECIWTITVPEGQTVSLSFRVFDLELHPSCRYDALEVFAGSGTSGQRLGRFCGTFRPAPVVAPGNQVTLRMTADEGTGGRGFLLWYSGRATSGTGPPPGARRKWVMDPRVEWAAWGYWDEHQFCGGRLEKAQGTLTTPNWPESDYPPGISCSWHIIAPPNQVIALTFGKFDVEPDTYCRYDSVSVFDGAVNDDSKRLGKFCGDKAPGPISSEGNELLVQFVSDLSVTADGFSATYRTLPRGTTEKEAAPSPKEDTKPSPPSRSPSPKPGPGPKIKPPAKAKPQPVEKVEASVDTQATPVDLDVPSVPCPKQYRRTGTLQSNFCASNLVVTGTVKSMVRGPGEGLTVTVSLSGVYKTGGLDLPSSPTDTSLKFYVPCRQMPPMKKGAKYLLMGQVEANRGPVLPPDSFTVLYRPNQDQILNNLSKRKCPSQPAPAA</sequence>
<proteinExistence type="predicted"/>
<comment type="subcellular location">
    <subcellularLocation>
        <location evidence="1">Secreted</location>
    </subcellularLocation>
</comment>
<dbReference type="PROSITE" id="PS50189">
    <property type="entry name" value="NTR"/>
    <property type="match status" value="1"/>
</dbReference>
<evidence type="ECO:0000256" key="2">
    <source>
        <dbReference type="ARBA" id="ARBA00022525"/>
    </source>
</evidence>
<reference evidence="12" key="1">
    <citation type="submission" date="2025-08" db="UniProtKB">
        <authorList>
            <consortium name="Ensembl"/>
        </authorList>
    </citation>
    <scope>IDENTIFICATION</scope>
</reference>
<dbReference type="InterPro" id="IPR008993">
    <property type="entry name" value="TIMP-like_OB-fold"/>
</dbReference>
<evidence type="ECO:0000256" key="5">
    <source>
        <dbReference type="ARBA" id="ARBA00023157"/>
    </source>
</evidence>
<dbReference type="FunFam" id="2.60.120.290:FF:000005">
    <property type="entry name" value="Procollagen C-endopeptidase enhancer 1"/>
    <property type="match status" value="1"/>
</dbReference>
<dbReference type="PANTHER" id="PTHR24251">
    <property type="entry name" value="OVOCHYMASE-RELATED"/>
    <property type="match status" value="1"/>
</dbReference>
<dbReference type="GO" id="GO:0008201">
    <property type="term" value="F:heparin binding"/>
    <property type="evidence" value="ECO:0007669"/>
    <property type="project" value="Ensembl"/>
</dbReference>
<evidence type="ECO:0000259" key="10">
    <source>
        <dbReference type="PROSITE" id="PS01180"/>
    </source>
</evidence>
<evidence type="ECO:0000256" key="4">
    <source>
        <dbReference type="ARBA" id="ARBA00022737"/>
    </source>
</evidence>
<evidence type="ECO:0000313" key="12">
    <source>
        <dbReference type="Ensembl" id="ENSJJAP00000020112.1"/>
    </source>
</evidence>
<evidence type="ECO:0000256" key="8">
    <source>
        <dbReference type="SAM" id="MobiDB-lite"/>
    </source>
</evidence>
<feature type="domain" description="CUB" evidence="10">
    <location>
        <begin position="187"/>
        <end position="301"/>
    </location>
</feature>
<evidence type="ECO:0000259" key="11">
    <source>
        <dbReference type="PROSITE" id="PS50189"/>
    </source>
</evidence>
<evidence type="ECO:0000313" key="13">
    <source>
        <dbReference type="Proteomes" id="UP000694385"/>
    </source>
</evidence>
<feature type="compositionally biased region" description="Basic and acidic residues" evidence="8">
    <location>
        <begin position="305"/>
        <end position="319"/>
    </location>
</feature>
<dbReference type="GO" id="GO:0005615">
    <property type="term" value="C:extracellular space"/>
    <property type="evidence" value="ECO:0007669"/>
    <property type="project" value="TreeGrafter"/>
</dbReference>
<dbReference type="CDD" id="cd00041">
    <property type="entry name" value="CUB"/>
    <property type="match status" value="2"/>
</dbReference>
<dbReference type="Pfam" id="PF01759">
    <property type="entry name" value="NTR"/>
    <property type="match status" value="1"/>
</dbReference>
<protein>
    <submittedName>
        <fullName evidence="12">Procollagen C-endopeptidase enhancer protein</fullName>
    </submittedName>
</protein>
<dbReference type="GO" id="GO:0005518">
    <property type="term" value="F:collagen binding"/>
    <property type="evidence" value="ECO:0007669"/>
    <property type="project" value="Ensembl"/>
</dbReference>
<comment type="caution">
    <text evidence="7">Lacks conserved residue(s) required for the propagation of feature annotation.</text>
</comment>
<keyword evidence="13" id="KW-1185">Reference proteome</keyword>
<organism evidence="12 13">
    <name type="scientific">Jaculus jaculus</name>
    <name type="common">Lesser Egyptian jerboa</name>
    <dbReference type="NCBI Taxonomy" id="51337"/>
    <lineage>
        <taxon>Eukaryota</taxon>
        <taxon>Metazoa</taxon>
        <taxon>Chordata</taxon>
        <taxon>Craniata</taxon>
        <taxon>Vertebrata</taxon>
        <taxon>Euteleostomi</taxon>
        <taxon>Mammalia</taxon>
        <taxon>Eutheria</taxon>
        <taxon>Euarchontoglires</taxon>
        <taxon>Glires</taxon>
        <taxon>Rodentia</taxon>
        <taxon>Myomorpha</taxon>
        <taxon>Dipodoidea</taxon>
        <taxon>Dipodidae</taxon>
        <taxon>Dipodinae</taxon>
        <taxon>Jaculus</taxon>
    </lineage>
</organism>
<dbReference type="InterPro" id="IPR018933">
    <property type="entry name" value="Netrin_module_non-TIMP"/>
</dbReference>
<dbReference type="PANTHER" id="PTHR24251:SF24">
    <property type="entry name" value="PROCOLLAGEN C-ENDOPEPTIDASE ENHANCER 1"/>
    <property type="match status" value="1"/>
</dbReference>
<dbReference type="InterPro" id="IPR001134">
    <property type="entry name" value="Netrin_domain"/>
</dbReference>
<evidence type="ECO:0000256" key="9">
    <source>
        <dbReference type="SAM" id="SignalP"/>
    </source>
</evidence>
<dbReference type="SUPFAM" id="SSF49854">
    <property type="entry name" value="Spermadhesin, CUB domain"/>
    <property type="match status" value="2"/>
</dbReference>
<dbReference type="FunFam" id="2.60.120.290:FF:000013">
    <property type="entry name" value="Membrane frizzled-related protein"/>
    <property type="match status" value="1"/>
</dbReference>
<evidence type="ECO:0000256" key="7">
    <source>
        <dbReference type="PROSITE-ProRule" id="PRU00059"/>
    </source>
</evidence>
<dbReference type="SUPFAM" id="SSF50242">
    <property type="entry name" value="TIMP-like"/>
    <property type="match status" value="1"/>
</dbReference>
<dbReference type="InterPro" id="IPR000859">
    <property type="entry name" value="CUB_dom"/>
</dbReference>
<dbReference type="AlphaFoldDB" id="A0A8C5L5W0"/>
<feature type="signal peptide" evidence="9">
    <location>
        <begin position="1"/>
        <end position="28"/>
    </location>
</feature>
<dbReference type="Gene3D" id="2.60.120.290">
    <property type="entry name" value="Spermadhesin, CUB domain"/>
    <property type="match status" value="2"/>
</dbReference>
<dbReference type="CDD" id="cd03576">
    <property type="entry name" value="NTR_PCOLCE"/>
    <property type="match status" value="1"/>
</dbReference>
<dbReference type="InterPro" id="IPR035914">
    <property type="entry name" value="Sperma_CUB_dom_sf"/>
</dbReference>
<dbReference type="SMART" id="SM00643">
    <property type="entry name" value="C345C"/>
    <property type="match status" value="1"/>
</dbReference>
<evidence type="ECO:0000256" key="6">
    <source>
        <dbReference type="ARBA" id="ARBA00023180"/>
    </source>
</evidence>
<keyword evidence="5 7" id="KW-1015">Disulfide bond</keyword>
<keyword evidence="2" id="KW-0964">Secreted</keyword>
<dbReference type="OMA" id="WTEAQSQ"/>
<keyword evidence="3 9" id="KW-0732">Signal</keyword>
<dbReference type="Ensembl" id="ENSJJAT00000026653.1">
    <property type="protein sequence ID" value="ENSJJAP00000020112.1"/>
    <property type="gene ID" value="ENSJJAG00000020878.1"/>
</dbReference>